<dbReference type="GO" id="GO:0009279">
    <property type="term" value="C:cell outer membrane"/>
    <property type="evidence" value="ECO:0007669"/>
    <property type="project" value="UniProtKB-SubCell"/>
</dbReference>
<dbReference type="InterPro" id="IPR011990">
    <property type="entry name" value="TPR-like_helical_dom_sf"/>
</dbReference>
<name>A0A1G7HZ74_9FLAO</name>
<evidence type="ECO:0000259" key="7">
    <source>
        <dbReference type="Pfam" id="PF14322"/>
    </source>
</evidence>
<organism evidence="8 9">
    <name type="scientific">Pricia antarctica</name>
    <dbReference type="NCBI Taxonomy" id="641691"/>
    <lineage>
        <taxon>Bacteria</taxon>
        <taxon>Pseudomonadati</taxon>
        <taxon>Bacteroidota</taxon>
        <taxon>Flavobacteriia</taxon>
        <taxon>Flavobacteriales</taxon>
        <taxon>Flavobacteriaceae</taxon>
        <taxon>Pricia</taxon>
    </lineage>
</organism>
<proteinExistence type="inferred from homology"/>
<dbReference type="Pfam" id="PF14322">
    <property type="entry name" value="SusD-like_3"/>
    <property type="match status" value="1"/>
</dbReference>
<keyword evidence="3" id="KW-0732">Signal</keyword>
<evidence type="ECO:0000313" key="9">
    <source>
        <dbReference type="Proteomes" id="UP000199109"/>
    </source>
</evidence>
<dbReference type="Proteomes" id="UP000199109">
    <property type="component" value="Unassembled WGS sequence"/>
</dbReference>
<dbReference type="Gene3D" id="1.25.40.390">
    <property type="match status" value="1"/>
</dbReference>
<evidence type="ECO:0000313" key="8">
    <source>
        <dbReference type="EMBL" id="SDF05782.1"/>
    </source>
</evidence>
<dbReference type="Pfam" id="PF07980">
    <property type="entry name" value="SusD_RagB"/>
    <property type="match status" value="1"/>
</dbReference>
<keyword evidence="5" id="KW-0998">Cell outer membrane</keyword>
<dbReference type="OrthoDB" id="5694214at2"/>
<accession>A0A1G7HZ74</accession>
<dbReference type="InterPro" id="IPR012944">
    <property type="entry name" value="SusD_RagB_dom"/>
</dbReference>
<evidence type="ECO:0000256" key="3">
    <source>
        <dbReference type="ARBA" id="ARBA00022729"/>
    </source>
</evidence>
<comment type="similarity">
    <text evidence="2">Belongs to the SusD family.</text>
</comment>
<protein>
    <submittedName>
        <fullName evidence="8">SusD family protein</fullName>
    </submittedName>
</protein>
<keyword evidence="9" id="KW-1185">Reference proteome</keyword>
<evidence type="ECO:0000256" key="1">
    <source>
        <dbReference type="ARBA" id="ARBA00004442"/>
    </source>
</evidence>
<dbReference type="PROSITE" id="PS51257">
    <property type="entry name" value="PROKAR_LIPOPROTEIN"/>
    <property type="match status" value="1"/>
</dbReference>
<evidence type="ECO:0000256" key="4">
    <source>
        <dbReference type="ARBA" id="ARBA00023136"/>
    </source>
</evidence>
<dbReference type="STRING" id="641691.SAMN05421636_110107"/>
<dbReference type="CDD" id="cd08977">
    <property type="entry name" value="SusD"/>
    <property type="match status" value="1"/>
</dbReference>
<dbReference type="SUPFAM" id="SSF48452">
    <property type="entry name" value="TPR-like"/>
    <property type="match status" value="1"/>
</dbReference>
<dbReference type="EMBL" id="FNAO01000010">
    <property type="protein sequence ID" value="SDF05782.1"/>
    <property type="molecule type" value="Genomic_DNA"/>
</dbReference>
<sequence>MKNNNNKSNYFAKHFLKSWNAIIAVFLLMIILGSCEKALVEEPKFLSGETFYNTVEEVEGAVNAIYPPYNSSFSLADYISISESYSDYLVGRNTFFGDFQGLTTTNTSRTAGAWDQFYLSIRNANLVINLAPQGKNISQADIDKYVGEAKFMRAFAYFQLVKNWGGVPLRVETNMLDVDLKRSTAQETYDLIIADLLDAEAKLPETAAVAGRPSKYAAKTLLADVYLQTGNYTGARDKAGDVISSNKYALVPIKTVDDFQEIFGPDVVTTSEEIFYTKGTRQSGLGTPFVMHVNHSSNGFHGAGGWFILYSWSTTPYYTGWDDNDKRKELWYPLDMGLVGKTMMNKKFIDPLAPSSSGAGNDIPWYRYADALMIYAEAEARIEGPTAQAMEALNQVHRRGYGYDPKTPSPVDFKLADYNASSFLDLVVKEYGYEFQLEGKRWSELKRTGKAQEIILAMKEITIAPKNYLWPIPISEMNFNKALDPVKDQNPGY</sequence>
<evidence type="ECO:0000256" key="5">
    <source>
        <dbReference type="ARBA" id="ARBA00023237"/>
    </source>
</evidence>
<dbReference type="AlphaFoldDB" id="A0A1G7HZ74"/>
<evidence type="ECO:0000259" key="6">
    <source>
        <dbReference type="Pfam" id="PF07980"/>
    </source>
</evidence>
<evidence type="ECO:0000256" key="2">
    <source>
        <dbReference type="ARBA" id="ARBA00006275"/>
    </source>
</evidence>
<feature type="domain" description="RagB/SusD" evidence="6">
    <location>
        <begin position="343"/>
        <end position="493"/>
    </location>
</feature>
<comment type="subcellular location">
    <subcellularLocation>
        <location evidence="1">Cell outer membrane</location>
    </subcellularLocation>
</comment>
<reference evidence="8 9" key="1">
    <citation type="submission" date="2016-10" db="EMBL/GenBank/DDBJ databases">
        <authorList>
            <person name="de Groot N.N."/>
        </authorList>
    </citation>
    <scope>NUCLEOTIDE SEQUENCE [LARGE SCALE GENOMIC DNA]</scope>
    <source>
        <strain evidence="8 9">DSM 23421</strain>
    </source>
</reference>
<keyword evidence="4" id="KW-0472">Membrane</keyword>
<feature type="domain" description="SusD-like N-terminal" evidence="7">
    <location>
        <begin position="108"/>
        <end position="227"/>
    </location>
</feature>
<dbReference type="InterPro" id="IPR033985">
    <property type="entry name" value="SusD-like_N"/>
</dbReference>
<gene>
    <name evidence="8" type="ORF">SAMN05421636_110107</name>
</gene>